<gene>
    <name evidence="2" type="ORF">VTH8203_01705</name>
</gene>
<dbReference type="RefSeq" id="WP_096993296.1">
    <property type="nucleotide sequence ID" value="NZ_JBHSII010000001.1"/>
</dbReference>
<evidence type="ECO:0000313" key="3">
    <source>
        <dbReference type="Proteomes" id="UP000219336"/>
    </source>
</evidence>
<protein>
    <recommendedName>
        <fullName evidence="4">Outer membrane protein beta-barrel domain-containing protein</fullName>
    </recommendedName>
</protein>
<feature type="chain" id="PRO_5012737819" description="Outer membrane protein beta-barrel domain-containing protein" evidence="1">
    <location>
        <begin position="19"/>
        <end position="162"/>
    </location>
</feature>
<evidence type="ECO:0000313" key="2">
    <source>
        <dbReference type="EMBL" id="SNX48089.1"/>
    </source>
</evidence>
<dbReference type="AlphaFoldDB" id="A0A240EIT1"/>
<organism evidence="2 3">
    <name type="scientific">Vibrio thalassae</name>
    <dbReference type="NCBI Taxonomy" id="1243014"/>
    <lineage>
        <taxon>Bacteria</taxon>
        <taxon>Pseudomonadati</taxon>
        <taxon>Pseudomonadota</taxon>
        <taxon>Gammaproteobacteria</taxon>
        <taxon>Vibrionales</taxon>
        <taxon>Vibrionaceae</taxon>
        <taxon>Vibrio</taxon>
    </lineage>
</organism>
<dbReference type="Proteomes" id="UP000219336">
    <property type="component" value="Unassembled WGS sequence"/>
</dbReference>
<proteinExistence type="predicted"/>
<evidence type="ECO:0000256" key="1">
    <source>
        <dbReference type="SAM" id="SignalP"/>
    </source>
</evidence>
<evidence type="ECO:0008006" key="4">
    <source>
        <dbReference type="Google" id="ProtNLM"/>
    </source>
</evidence>
<dbReference type="EMBL" id="OANU01000021">
    <property type="protein sequence ID" value="SNX48089.1"/>
    <property type="molecule type" value="Genomic_DNA"/>
</dbReference>
<keyword evidence="1" id="KW-0732">Signal</keyword>
<reference evidence="3" key="1">
    <citation type="submission" date="2016-06" db="EMBL/GenBank/DDBJ databases">
        <authorList>
            <person name="Rodrigo-Torres L."/>
            <person name="Arahal R.D."/>
            <person name="Lucena T."/>
        </authorList>
    </citation>
    <scope>NUCLEOTIDE SEQUENCE [LARGE SCALE GENOMIC DNA]</scope>
    <source>
        <strain evidence="3">CECT8203</strain>
    </source>
</reference>
<accession>A0A240EIT1</accession>
<name>A0A240EIT1_9VIBR</name>
<sequence length="162" mass="18126">MKRLLLPLASILSFNLSAATFHVSPDVKIGLYNGAGIQLGITDTIGMDAVYFNFARKTYQTDRYDERIDSYRLGLQHMFGHRQDHGLQAEFGIADYRGEQSRNNEINSRNAIGLSIGASYVYMLNSSFGLKSGFDYDVFNSQDTYIPIGSNVTLNFGIIGRF</sequence>
<keyword evidence="3" id="KW-1185">Reference proteome</keyword>
<feature type="signal peptide" evidence="1">
    <location>
        <begin position="1"/>
        <end position="18"/>
    </location>
</feature>
<dbReference type="OrthoDB" id="5897825at2"/>